<dbReference type="SMART" id="SM00679">
    <property type="entry name" value="CTNS"/>
    <property type="match status" value="2"/>
</dbReference>
<evidence type="ECO:0000256" key="7">
    <source>
        <dbReference type="SAM" id="MobiDB-lite"/>
    </source>
</evidence>
<evidence type="ECO:0000256" key="1">
    <source>
        <dbReference type="ARBA" id="ARBA00004141"/>
    </source>
</evidence>
<dbReference type="FunFam" id="1.20.1280.290:FF:000009">
    <property type="entry name" value="PQ loop repeat family protein"/>
    <property type="match status" value="1"/>
</dbReference>
<dbReference type="Pfam" id="PF04193">
    <property type="entry name" value="PQ-loop"/>
    <property type="match status" value="2"/>
</dbReference>
<evidence type="ECO:0000256" key="2">
    <source>
        <dbReference type="ARBA" id="ARBA00022692"/>
    </source>
</evidence>
<evidence type="ECO:0000256" key="4">
    <source>
        <dbReference type="ARBA" id="ARBA00023136"/>
    </source>
</evidence>
<name>A0A136JA69_9PEZI</name>
<dbReference type="InterPro" id="IPR051415">
    <property type="entry name" value="LAAT-1"/>
</dbReference>
<dbReference type="AlphaFoldDB" id="A0A136JA69"/>
<dbReference type="Gene3D" id="1.20.1280.290">
    <property type="match status" value="2"/>
</dbReference>
<feature type="region of interest" description="Disordered" evidence="7">
    <location>
        <begin position="104"/>
        <end position="159"/>
    </location>
</feature>
<feature type="transmembrane region" description="Helical" evidence="8">
    <location>
        <begin position="241"/>
        <end position="261"/>
    </location>
</feature>
<feature type="transmembrane region" description="Helical" evidence="8">
    <location>
        <begin position="170"/>
        <end position="189"/>
    </location>
</feature>
<dbReference type="PANTHER" id="PTHR16201">
    <property type="entry name" value="SEVEN TRANSMEMBRANE PROTEIN 1-RELATED"/>
    <property type="match status" value="1"/>
</dbReference>
<evidence type="ECO:0000256" key="6">
    <source>
        <dbReference type="ARBA" id="ARBA00050768"/>
    </source>
</evidence>
<reference evidence="10" key="1">
    <citation type="submission" date="2016-02" db="EMBL/GenBank/DDBJ databases">
        <title>Draft genome sequence of Microdochium bolleyi, a fungal endophyte of beachgrass.</title>
        <authorList>
            <consortium name="DOE Joint Genome Institute"/>
            <person name="David A.S."/>
            <person name="May G."/>
            <person name="Haridas S."/>
            <person name="Lim J."/>
            <person name="Wang M."/>
            <person name="Labutti K."/>
            <person name="Lipzen A."/>
            <person name="Barry K."/>
            <person name="Grigoriev I.V."/>
        </authorList>
    </citation>
    <scope>NUCLEOTIDE SEQUENCE [LARGE SCALE GENOMIC DNA]</scope>
    <source>
        <strain evidence="10">J235TASD1</strain>
    </source>
</reference>
<accession>A0A136JA69</accession>
<dbReference type="InterPro" id="IPR006603">
    <property type="entry name" value="PQ-loop_rpt"/>
</dbReference>
<feature type="transmembrane region" description="Helical" evidence="8">
    <location>
        <begin position="46"/>
        <end position="69"/>
    </location>
</feature>
<evidence type="ECO:0000256" key="8">
    <source>
        <dbReference type="SAM" id="Phobius"/>
    </source>
</evidence>
<evidence type="ECO:0000313" key="10">
    <source>
        <dbReference type="Proteomes" id="UP000070501"/>
    </source>
</evidence>
<dbReference type="EMBL" id="KQ964247">
    <property type="protein sequence ID" value="KXJ94035.1"/>
    <property type="molecule type" value="Genomic_DNA"/>
</dbReference>
<comment type="catalytic activity">
    <reaction evidence="6">
        <text>L-histidine(out) + L-arginine(in) = L-histidine(in) + L-arginine(out)</text>
        <dbReference type="Rhea" id="RHEA:71063"/>
        <dbReference type="ChEBI" id="CHEBI:32682"/>
        <dbReference type="ChEBI" id="CHEBI:57595"/>
    </reaction>
</comment>
<evidence type="ECO:0000256" key="5">
    <source>
        <dbReference type="ARBA" id="ARBA00038039"/>
    </source>
</evidence>
<organism evidence="9 10">
    <name type="scientific">Microdochium bolleyi</name>
    <dbReference type="NCBI Taxonomy" id="196109"/>
    <lineage>
        <taxon>Eukaryota</taxon>
        <taxon>Fungi</taxon>
        <taxon>Dikarya</taxon>
        <taxon>Ascomycota</taxon>
        <taxon>Pezizomycotina</taxon>
        <taxon>Sordariomycetes</taxon>
        <taxon>Xylariomycetidae</taxon>
        <taxon>Xylariales</taxon>
        <taxon>Microdochiaceae</taxon>
        <taxon>Microdochium</taxon>
    </lineage>
</organism>
<dbReference type="InParanoid" id="A0A136JA69"/>
<dbReference type="GO" id="GO:0034486">
    <property type="term" value="P:vacuolar transmembrane transport"/>
    <property type="evidence" value="ECO:0007669"/>
    <property type="project" value="UniProtKB-ARBA"/>
</dbReference>
<comment type="subcellular location">
    <subcellularLocation>
        <location evidence="1">Membrane</location>
        <topology evidence="1">Multi-pass membrane protein</topology>
    </subcellularLocation>
</comment>
<proteinExistence type="inferred from homology"/>
<dbReference type="PANTHER" id="PTHR16201:SF44">
    <property type="entry name" value="SEVEN TRANSMEMBRANE PROTEIN 1"/>
    <property type="match status" value="1"/>
</dbReference>
<keyword evidence="2 8" id="KW-0812">Transmembrane</keyword>
<evidence type="ECO:0000313" key="9">
    <source>
        <dbReference type="EMBL" id="KXJ94035.1"/>
    </source>
</evidence>
<gene>
    <name evidence="9" type="ORF">Micbo1qcDRAFT_193312</name>
</gene>
<dbReference type="Proteomes" id="UP000070501">
    <property type="component" value="Unassembled WGS sequence"/>
</dbReference>
<comment type="similarity">
    <text evidence="5">Belongs to the laat-1 family.</text>
</comment>
<protein>
    <submittedName>
        <fullName evidence="9">PQ loop repeat-domain-containing protein</fullName>
    </submittedName>
</protein>
<dbReference type="FunFam" id="1.20.1280.290:FF:000012">
    <property type="entry name" value="Vacuolar membrane PQ loop repeat protein"/>
    <property type="match status" value="1"/>
</dbReference>
<feature type="transmembrane region" description="Helical" evidence="8">
    <location>
        <begin position="75"/>
        <end position="94"/>
    </location>
</feature>
<keyword evidence="4 8" id="KW-0472">Membrane</keyword>
<keyword evidence="10" id="KW-1185">Reference proteome</keyword>
<dbReference type="GO" id="GO:0098852">
    <property type="term" value="C:lytic vacuole membrane"/>
    <property type="evidence" value="ECO:0007669"/>
    <property type="project" value="UniProtKB-ARBA"/>
</dbReference>
<sequence>MAVHDISTNEALSGIFGSISIASWICLLIPQLLTNYKTKSADGLSMLFLAVWLFGDVTNLGGALVTGLAPTATVLAAYFCVSDLILISQCVYYNTINARKARRRAQSTATDISEDEPLLRRQRTGSSSAAVALPGSQRRSSSGREINPIKRVLTGEDETPSNSAWLHNTLGLAAVWIVGAAGWFLSYRAGAFDQPEDSVPNDPNPEGPMAVFGMVMGYVSAVCYLCARIPQIIKNYKEKSCEGLALLFFMLSMTGNLTYGLSVFCYSQEPQYLIMAIPWLLGSFGTIVEDCVIFYQFRIYSPNAEHAIDDTDGAAA</sequence>
<evidence type="ECO:0000256" key="3">
    <source>
        <dbReference type="ARBA" id="ARBA00022989"/>
    </source>
</evidence>
<feature type="transmembrane region" description="Helical" evidence="8">
    <location>
        <begin position="273"/>
        <end position="295"/>
    </location>
</feature>
<keyword evidence="3 8" id="KW-1133">Transmembrane helix</keyword>
<feature type="transmembrane region" description="Helical" evidence="8">
    <location>
        <begin position="209"/>
        <end position="229"/>
    </location>
</feature>
<dbReference type="GO" id="GO:0015174">
    <property type="term" value="F:basic amino acid transmembrane transporter activity"/>
    <property type="evidence" value="ECO:0007669"/>
    <property type="project" value="UniProtKB-ARBA"/>
</dbReference>
<feature type="transmembrane region" description="Helical" evidence="8">
    <location>
        <begin position="12"/>
        <end position="34"/>
    </location>
</feature>
<dbReference type="OrthoDB" id="8048523at2759"/>